<dbReference type="RefSeq" id="WP_187503557.1">
    <property type="nucleotide sequence ID" value="NZ_CP162536.1"/>
</dbReference>
<organism evidence="1 2">
    <name type="scientific">Sphingomonas albertensis</name>
    <dbReference type="NCBI Taxonomy" id="2762591"/>
    <lineage>
        <taxon>Bacteria</taxon>
        <taxon>Pseudomonadati</taxon>
        <taxon>Pseudomonadota</taxon>
        <taxon>Alphaproteobacteria</taxon>
        <taxon>Sphingomonadales</taxon>
        <taxon>Sphingomonadaceae</taxon>
        <taxon>Sphingomonas</taxon>
    </lineage>
</organism>
<reference evidence="1 2" key="1">
    <citation type="submission" date="2020-08" db="EMBL/GenBank/DDBJ databases">
        <title>Putative novel bacterial strains isolated from necrotic wheat leaf tissues caused by Xanthomonas translucens.</title>
        <authorList>
            <person name="Tambong J.T."/>
        </authorList>
    </citation>
    <scope>NUCLEOTIDE SEQUENCE [LARGE SCALE GENOMIC DNA]</scope>
    <source>
        <strain evidence="2">DOAB 1063</strain>
    </source>
</reference>
<proteinExistence type="predicted"/>
<accession>A0ABR7AN16</accession>
<comment type="caution">
    <text evidence="1">The sequence shown here is derived from an EMBL/GenBank/DDBJ whole genome shotgun (WGS) entry which is preliminary data.</text>
</comment>
<evidence type="ECO:0000313" key="1">
    <source>
        <dbReference type="EMBL" id="MBC3941834.1"/>
    </source>
</evidence>
<gene>
    <name evidence="1" type="ORF">H8S47_09075</name>
</gene>
<evidence type="ECO:0000313" key="2">
    <source>
        <dbReference type="Proteomes" id="UP000597613"/>
    </source>
</evidence>
<protein>
    <submittedName>
        <fullName evidence="1">Uncharacterized protein</fullName>
    </submittedName>
</protein>
<sequence>MLAFDGLACARLNQGTHPRDRRMTRYPKAALLAASTMTFIPTTGSAQTNCDDKVAAMAALETDYKDEQAALQTEGDAIQKAGGNLSISGTVEMKMKEQRWVFHLPSMIMKIHAMSLDLPQTTMKTRAIIWDNPTIVMRPTKTGQYPQFKCHGFKCTVKWKDIITNMPHTEMRKQSISMSIPEFRMDRTDLSTKIPEFQMKKQEWKIKIPEITLHDVKAEAQTLLDRGKKLGESADALTGTIKTKAAEASAGVYACYRTDLNDKRQQVAAQFDGALTQLDGAIASIRTAGADPTAMQTDAGVLNLVSERQRIESERGEALKQIDDSIKTIDDQQLVATAAIIA</sequence>
<keyword evidence="2" id="KW-1185">Reference proteome</keyword>
<dbReference type="Proteomes" id="UP000597613">
    <property type="component" value="Unassembled WGS sequence"/>
</dbReference>
<dbReference type="EMBL" id="JACONT010000016">
    <property type="protein sequence ID" value="MBC3941834.1"/>
    <property type="molecule type" value="Genomic_DNA"/>
</dbReference>
<name>A0ABR7AN16_9SPHN</name>